<comment type="subcellular location">
    <subcellularLocation>
        <location evidence="1">Mitochondrion inner membrane</location>
        <topology evidence="1">Multi-pass membrane protein</topology>
    </subcellularLocation>
</comment>
<dbReference type="STRING" id="6832.A0A553NYN4"/>
<feature type="repeat" description="Solcar" evidence="9">
    <location>
        <begin position="4"/>
        <end position="88"/>
    </location>
</feature>
<feature type="repeat" description="Solcar" evidence="9">
    <location>
        <begin position="204"/>
        <end position="295"/>
    </location>
</feature>
<dbReference type="PRINTS" id="PR00928">
    <property type="entry name" value="GRAVESDC"/>
</dbReference>
<comment type="similarity">
    <text evidence="2 10">Belongs to the mitochondrial carrier (TC 2.A.29) family.</text>
</comment>
<keyword evidence="12" id="KW-1185">Reference proteome</keyword>
<dbReference type="InterPro" id="IPR018108">
    <property type="entry name" value="MCP_transmembrane"/>
</dbReference>
<sequence length="307" mass="33850">MKEDDPPPLPVAPASSSPIQAAAPLLERHVDVSFIGKSLVAGGIKGALVKVVKLEGFFALYRGNGAQMVRIFPYAATQFTSHQVYKRAFPVLFNVPPTVFWVQFIAGSCAGLSAVTLTYPLDAIRARLAFQTQDNRRYKGILHTGQSIFKEEGGIKGLYRGIVPTYLGMIPYAGTSFSVFDFLKRTFLSTIPQYAGREGRGEQLNTGFRLLCGASAGLAAQSLSYPFDVARRRMQLAMMYPETKHLGHGTLDTLKHVYKKDGIVRGLYRGLSINYIRAMPMHALSFTTYEFMCEFLGIPSTMRVPTG</sequence>
<protein>
    <submittedName>
        <fullName evidence="11">Uncharacterized protein</fullName>
    </submittedName>
</protein>
<dbReference type="PRINTS" id="PR00926">
    <property type="entry name" value="MITOCARRIER"/>
</dbReference>
<evidence type="ECO:0000256" key="2">
    <source>
        <dbReference type="ARBA" id="ARBA00006375"/>
    </source>
</evidence>
<comment type="caution">
    <text evidence="11">The sequence shown here is derived from an EMBL/GenBank/DDBJ whole genome shotgun (WGS) entry which is preliminary data.</text>
</comment>
<evidence type="ECO:0000313" key="12">
    <source>
        <dbReference type="Proteomes" id="UP000318571"/>
    </source>
</evidence>
<reference evidence="11 12" key="1">
    <citation type="journal article" date="2018" name="Nat. Ecol. Evol.">
        <title>Genomic signatures of mitonuclear coevolution across populations of Tigriopus californicus.</title>
        <authorList>
            <person name="Barreto F.S."/>
            <person name="Watson E.T."/>
            <person name="Lima T.G."/>
            <person name="Willett C.S."/>
            <person name="Edmands S."/>
            <person name="Li W."/>
            <person name="Burton R.S."/>
        </authorList>
    </citation>
    <scope>NUCLEOTIDE SEQUENCE [LARGE SCALE GENOMIC DNA]</scope>
    <source>
        <strain evidence="11 12">San Diego</strain>
    </source>
</reference>
<evidence type="ECO:0000256" key="9">
    <source>
        <dbReference type="PROSITE-ProRule" id="PRU00282"/>
    </source>
</evidence>
<dbReference type="GO" id="GO:0005743">
    <property type="term" value="C:mitochondrial inner membrane"/>
    <property type="evidence" value="ECO:0007669"/>
    <property type="project" value="UniProtKB-SubCell"/>
</dbReference>
<proteinExistence type="inferred from homology"/>
<evidence type="ECO:0000256" key="6">
    <source>
        <dbReference type="ARBA" id="ARBA00022792"/>
    </source>
</evidence>
<feature type="repeat" description="Solcar" evidence="9">
    <location>
        <begin position="98"/>
        <end position="186"/>
    </location>
</feature>
<evidence type="ECO:0000256" key="5">
    <source>
        <dbReference type="ARBA" id="ARBA00022737"/>
    </source>
</evidence>
<accession>A0A553NYN4</accession>
<dbReference type="InterPro" id="IPR002167">
    <property type="entry name" value="GDC-like"/>
</dbReference>
<keyword evidence="4 9" id="KW-0812">Transmembrane</keyword>
<dbReference type="GO" id="GO:0055085">
    <property type="term" value="P:transmembrane transport"/>
    <property type="evidence" value="ECO:0007669"/>
    <property type="project" value="InterPro"/>
</dbReference>
<evidence type="ECO:0000313" key="11">
    <source>
        <dbReference type="EMBL" id="TRY70539.1"/>
    </source>
</evidence>
<dbReference type="AlphaFoldDB" id="A0A553NYN4"/>
<dbReference type="Pfam" id="PF00153">
    <property type="entry name" value="Mito_carr"/>
    <property type="match status" value="3"/>
</dbReference>
<evidence type="ECO:0000256" key="10">
    <source>
        <dbReference type="RuleBase" id="RU000488"/>
    </source>
</evidence>
<keyword evidence="5" id="KW-0677">Repeat</keyword>
<dbReference type="Proteomes" id="UP000318571">
    <property type="component" value="Chromosome 9"/>
</dbReference>
<dbReference type="EMBL" id="VCGU01000009">
    <property type="protein sequence ID" value="TRY70539.1"/>
    <property type="molecule type" value="Genomic_DNA"/>
</dbReference>
<name>A0A553NYN4_TIGCA</name>
<dbReference type="PANTHER" id="PTHR24089">
    <property type="entry name" value="SOLUTE CARRIER FAMILY 25"/>
    <property type="match status" value="1"/>
</dbReference>
<keyword evidence="7" id="KW-0496">Mitochondrion</keyword>
<keyword evidence="6" id="KW-0999">Mitochondrion inner membrane</keyword>
<evidence type="ECO:0000256" key="3">
    <source>
        <dbReference type="ARBA" id="ARBA00022448"/>
    </source>
</evidence>
<dbReference type="InterPro" id="IPR023395">
    <property type="entry name" value="MCP_dom_sf"/>
</dbReference>
<dbReference type="Gene3D" id="1.50.40.10">
    <property type="entry name" value="Mitochondrial carrier domain"/>
    <property type="match status" value="1"/>
</dbReference>
<keyword evidence="3 10" id="KW-0813">Transport</keyword>
<evidence type="ECO:0000256" key="4">
    <source>
        <dbReference type="ARBA" id="ARBA00022692"/>
    </source>
</evidence>
<dbReference type="OMA" id="YKMSVPK"/>
<gene>
    <name evidence="11" type="ORF">TCAL_02897</name>
</gene>
<keyword evidence="8 9" id="KW-0472">Membrane</keyword>
<dbReference type="InterPro" id="IPR002067">
    <property type="entry name" value="MCP"/>
</dbReference>
<evidence type="ECO:0000256" key="8">
    <source>
        <dbReference type="ARBA" id="ARBA00023136"/>
    </source>
</evidence>
<evidence type="ECO:0000256" key="7">
    <source>
        <dbReference type="ARBA" id="ARBA00023128"/>
    </source>
</evidence>
<organism evidence="11 12">
    <name type="scientific">Tigriopus californicus</name>
    <name type="common">Marine copepod</name>
    <dbReference type="NCBI Taxonomy" id="6832"/>
    <lineage>
        <taxon>Eukaryota</taxon>
        <taxon>Metazoa</taxon>
        <taxon>Ecdysozoa</taxon>
        <taxon>Arthropoda</taxon>
        <taxon>Crustacea</taxon>
        <taxon>Multicrustacea</taxon>
        <taxon>Hexanauplia</taxon>
        <taxon>Copepoda</taxon>
        <taxon>Harpacticoida</taxon>
        <taxon>Harpacticidae</taxon>
        <taxon>Tigriopus</taxon>
    </lineage>
</organism>
<dbReference type="SUPFAM" id="SSF103506">
    <property type="entry name" value="Mitochondrial carrier"/>
    <property type="match status" value="1"/>
</dbReference>
<dbReference type="PROSITE" id="PS50920">
    <property type="entry name" value="SOLCAR"/>
    <property type="match status" value="3"/>
</dbReference>
<evidence type="ECO:0000256" key="1">
    <source>
        <dbReference type="ARBA" id="ARBA00004448"/>
    </source>
</evidence>